<proteinExistence type="predicted"/>
<reference evidence="2" key="1">
    <citation type="journal article" date="2020" name="Stud. Mycol.">
        <title>101 Dothideomycetes genomes: a test case for predicting lifestyles and emergence of pathogens.</title>
        <authorList>
            <person name="Haridas S."/>
            <person name="Albert R."/>
            <person name="Binder M."/>
            <person name="Bloem J."/>
            <person name="Labutti K."/>
            <person name="Salamov A."/>
            <person name="Andreopoulos B."/>
            <person name="Baker S."/>
            <person name="Barry K."/>
            <person name="Bills G."/>
            <person name="Bluhm B."/>
            <person name="Cannon C."/>
            <person name="Castanera R."/>
            <person name="Culley D."/>
            <person name="Daum C."/>
            <person name="Ezra D."/>
            <person name="Gonzalez J."/>
            <person name="Henrissat B."/>
            <person name="Kuo A."/>
            <person name="Liang C."/>
            <person name="Lipzen A."/>
            <person name="Lutzoni F."/>
            <person name="Magnuson J."/>
            <person name="Mondo S."/>
            <person name="Nolan M."/>
            <person name="Ohm R."/>
            <person name="Pangilinan J."/>
            <person name="Park H.-J."/>
            <person name="Ramirez L."/>
            <person name="Alfaro M."/>
            <person name="Sun H."/>
            <person name="Tritt A."/>
            <person name="Yoshinaga Y."/>
            <person name="Zwiers L.-H."/>
            <person name="Turgeon B."/>
            <person name="Goodwin S."/>
            <person name="Spatafora J."/>
            <person name="Crous P."/>
            <person name="Grigoriev I."/>
        </authorList>
    </citation>
    <scope>NUCLEOTIDE SEQUENCE</scope>
    <source>
        <strain evidence="2">CBS 122368</strain>
    </source>
</reference>
<protein>
    <recommendedName>
        <fullName evidence="4">Impact N-terminal domain-containing protein</fullName>
    </recommendedName>
</protein>
<dbReference type="GeneID" id="54589207"/>
<dbReference type="AlphaFoldDB" id="A0A6A6I2V4"/>
<evidence type="ECO:0000313" key="2">
    <source>
        <dbReference type="EMBL" id="KAF2244302.1"/>
    </source>
</evidence>
<feature type="region of interest" description="Disordered" evidence="1">
    <location>
        <begin position="212"/>
        <end position="238"/>
    </location>
</feature>
<dbReference type="RefSeq" id="XP_033679306.1">
    <property type="nucleotide sequence ID" value="XM_033835877.1"/>
</dbReference>
<feature type="compositionally biased region" description="Polar residues" evidence="1">
    <location>
        <begin position="220"/>
        <end position="236"/>
    </location>
</feature>
<evidence type="ECO:0000313" key="3">
    <source>
        <dbReference type="Proteomes" id="UP000800094"/>
    </source>
</evidence>
<sequence length="376" mass="40974">MASTQDIQSLLRFLSQDAKVPLAQAISKVKDLQNAKIITPTEIAKAEFDNLKTIFGDEKLARQVLNAAKRVSKKRTSSDMSAPAVPAPVVKKAKPSYGEPLNPAQYEASLALPEAELDEAKLKEAVIFTNRAPLVIAFAVTLLKYTMPEQPLSSRLSLAQALCSANSTSKARNIGLQSGKSAEEEGWGEGQPYVTIMGRPIRVMKRWGYNSKEDGEEASSQDTIGASTQNTIQAESSVPEEPALWGLDLEALKKSNGPVIAGARKTSTTELPIYKPEGARAYLLKSFQTKQPAQGHGVVPKKKMVTDKERNLGMLLGALDLLCQSWAHILSKDDLDRRAWVWYCNVRPEVKPGAAGWGGKGEVKLVEVLELRRPAV</sequence>
<gene>
    <name evidence="2" type="ORF">BU26DRAFT_608745</name>
</gene>
<name>A0A6A6I2V4_9PLEO</name>
<dbReference type="OrthoDB" id="514070at2759"/>
<evidence type="ECO:0000256" key="1">
    <source>
        <dbReference type="SAM" id="MobiDB-lite"/>
    </source>
</evidence>
<organism evidence="2 3">
    <name type="scientific">Trematosphaeria pertusa</name>
    <dbReference type="NCBI Taxonomy" id="390896"/>
    <lineage>
        <taxon>Eukaryota</taxon>
        <taxon>Fungi</taxon>
        <taxon>Dikarya</taxon>
        <taxon>Ascomycota</taxon>
        <taxon>Pezizomycotina</taxon>
        <taxon>Dothideomycetes</taxon>
        <taxon>Pleosporomycetidae</taxon>
        <taxon>Pleosporales</taxon>
        <taxon>Massarineae</taxon>
        <taxon>Trematosphaeriaceae</taxon>
        <taxon>Trematosphaeria</taxon>
    </lineage>
</organism>
<accession>A0A6A6I2V4</accession>
<evidence type="ECO:0008006" key="4">
    <source>
        <dbReference type="Google" id="ProtNLM"/>
    </source>
</evidence>
<dbReference type="Proteomes" id="UP000800094">
    <property type="component" value="Unassembled WGS sequence"/>
</dbReference>
<dbReference type="EMBL" id="ML987203">
    <property type="protein sequence ID" value="KAF2244302.1"/>
    <property type="molecule type" value="Genomic_DNA"/>
</dbReference>
<keyword evidence="3" id="KW-1185">Reference proteome</keyword>